<accession>A0A4S3K2G7</accession>
<feature type="domain" description="Muconolactone isomerase" evidence="1">
    <location>
        <begin position="1"/>
        <end position="75"/>
    </location>
</feature>
<name>A0A4S3K2G7_9GAMM</name>
<reference evidence="2 3" key="1">
    <citation type="submission" date="2019-03" db="EMBL/GenBank/DDBJ databases">
        <title>Genomic Encyclopedia of Type Strains, Phase IV (KMG-IV): sequencing the most valuable type-strain genomes for metagenomic binning, comparative biology and taxonomic classification.</title>
        <authorList>
            <person name="Goeker M."/>
        </authorList>
    </citation>
    <scope>NUCLEOTIDE SEQUENCE [LARGE SCALE GENOMIC DNA]</scope>
    <source>
        <strain evidence="2 3">DSM 26377</strain>
    </source>
</reference>
<comment type="caution">
    <text evidence="2">The sequence shown here is derived from an EMBL/GenBank/DDBJ whole genome shotgun (WGS) entry which is preliminary data.</text>
</comment>
<dbReference type="InterPro" id="IPR026029">
    <property type="entry name" value="MLI_dom"/>
</dbReference>
<gene>
    <name evidence="2" type="ORF">DFR24_0291</name>
</gene>
<dbReference type="RefSeq" id="WP_133879567.1">
    <property type="nucleotide sequence ID" value="NZ_MWIN01000022.1"/>
</dbReference>
<dbReference type="EMBL" id="SOBT01000008">
    <property type="protein sequence ID" value="TDU30934.1"/>
    <property type="molecule type" value="Genomic_DNA"/>
</dbReference>
<keyword evidence="3" id="KW-1185">Reference proteome</keyword>
<dbReference type="OrthoDB" id="4426588at2"/>
<dbReference type="AlphaFoldDB" id="A0A4S3K2G7"/>
<protein>
    <submittedName>
        <fullName evidence="2">Muconolactone delta-isomerase</fullName>
    </submittedName>
</protein>
<dbReference type="InterPro" id="IPR011008">
    <property type="entry name" value="Dimeric_a/b-barrel"/>
</dbReference>
<organism evidence="2 3">
    <name type="scientific">Panacagrimonas perspica</name>
    <dbReference type="NCBI Taxonomy" id="381431"/>
    <lineage>
        <taxon>Bacteria</taxon>
        <taxon>Pseudomonadati</taxon>
        <taxon>Pseudomonadota</taxon>
        <taxon>Gammaproteobacteria</taxon>
        <taxon>Nevskiales</taxon>
        <taxon>Nevskiaceae</taxon>
        <taxon>Panacagrimonas</taxon>
    </lineage>
</organism>
<dbReference type="GO" id="GO:0016853">
    <property type="term" value="F:isomerase activity"/>
    <property type="evidence" value="ECO:0007669"/>
    <property type="project" value="UniProtKB-KW"/>
</dbReference>
<proteinExistence type="predicted"/>
<evidence type="ECO:0000259" key="1">
    <source>
        <dbReference type="Pfam" id="PF02426"/>
    </source>
</evidence>
<dbReference type="Pfam" id="PF02426">
    <property type="entry name" value="MIase"/>
    <property type="match status" value="1"/>
</dbReference>
<keyword evidence="2" id="KW-0413">Isomerase</keyword>
<evidence type="ECO:0000313" key="2">
    <source>
        <dbReference type="EMBL" id="TDU30934.1"/>
    </source>
</evidence>
<sequence length="105" mass="11839">MEFLLHAKLRKPDGMSHKEFFGAWNQETVAVKAARDAGAIKQVWKVPGRYEVIAIVEIADTAQIDPITHGLPFFKLGYDYACDFTWTMLGSYDDWATQVETLAKG</sequence>
<dbReference type="Proteomes" id="UP000295341">
    <property type="component" value="Unassembled WGS sequence"/>
</dbReference>
<dbReference type="Gene3D" id="3.30.70.1060">
    <property type="entry name" value="Dimeric alpha+beta barrel"/>
    <property type="match status" value="1"/>
</dbReference>
<dbReference type="SUPFAM" id="SSF54909">
    <property type="entry name" value="Dimeric alpha+beta barrel"/>
    <property type="match status" value="1"/>
</dbReference>
<evidence type="ECO:0000313" key="3">
    <source>
        <dbReference type="Proteomes" id="UP000295341"/>
    </source>
</evidence>